<dbReference type="PROSITE" id="PS00676">
    <property type="entry name" value="SIGMA54_INTERACT_2"/>
    <property type="match status" value="1"/>
</dbReference>
<evidence type="ECO:0000256" key="3">
    <source>
        <dbReference type="ARBA" id="ARBA00023015"/>
    </source>
</evidence>
<accession>A0A1R4B5V5</accession>
<dbReference type="Proteomes" id="UP000189475">
    <property type="component" value="Unassembled WGS sequence"/>
</dbReference>
<dbReference type="SMART" id="SM00382">
    <property type="entry name" value="AAA"/>
    <property type="match status" value="1"/>
</dbReference>
<dbReference type="Pfam" id="PF02954">
    <property type="entry name" value="HTH_8"/>
    <property type="match status" value="1"/>
</dbReference>
<evidence type="ECO:0000256" key="4">
    <source>
        <dbReference type="ARBA" id="ARBA00023125"/>
    </source>
</evidence>
<dbReference type="SUPFAM" id="SSF46689">
    <property type="entry name" value="Homeodomain-like"/>
    <property type="match status" value="1"/>
</dbReference>
<evidence type="ECO:0000256" key="2">
    <source>
        <dbReference type="ARBA" id="ARBA00022840"/>
    </source>
</evidence>
<keyword evidence="3" id="KW-0805">Transcription regulation</keyword>
<dbReference type="Gene3D" id="1.10.10.60">
    <property type="entry name" value="Homeodomain-like"/>
    <property type="match status" value="1"/>
</dbReference>
<keyword evidence="9" id="KW-1185">Reference proteome</keyword>
<dbReference type="Pfam" id="PF00158">
    <property type="entry name" value="Sigma54_activat"/>
    <property type="match status" value="1"/>
</dbReference>
<sequence length="528" mass="58256">MSNWLAFATDLVGLRKPQQLVTRFVDLVSQELGLSNCMLLVPSSDGRQLISQNATASYAWAVTDFDNPFAHVLQSSNAMHLGADELIFWQSNRAFAKLTAQVGMFDSVLIQPLPLGEKQVQSLLVMVGESQVVTGAFDDAAFMRFVAVFSHQWALLSDMEREEKDRQALSESLSDFRRSSVQQSLANILSSQLIGTSEAMQRLREQIASAAQSQLSVMVQGETGTGKELAAQAVHDLSSRKNQPFIAINCAAIPENLLESELFGYAKGAFSGADSDKQGLIAQANGGTLFLDEIGDMPLALQAKLLRVLESHTFRPVGGKEEQSSDFRLVSATHVNLIEQVRNKAFRQDLYYRLFQYPITLPSLASRLEDIEQLSQHFVDLFNQQNGKNVRGLDFRAIDCLKQHNFPGNVRELKHLIEFGCAQTADGTQVTEVCFAHRLHSLSQITEPSSSSVTSASIPTPSDPAAQADDMHDYGVVNDLKQALNEFEASIIKQRLSLFEGDRAKAAESLGIPKRTLAYKCQKLEIKP</sequence>
<proteinExistence type="predicted"/>
<dbReference type="PROSITE" id="PS00688">
    <property type="entry name" value="SIGMA54_INTERACT_3"/>
    <property type="match status" value="1"/>
</dbReference>
<dbReference type="InterPro" id="IPR025944">
    <property type="entry name" value="Sigma_54_int_dom_CS"/>
</dbReference>
<evidence type="ECO:0000313" key="8">
    <source>
        <dbReference type="EMBL" id="SJL84302.1"/>
    </source>
</evidence>
<dbReference type="Gene3D" id="1.10.8.60">
    <property type="match status" value="1"/>
</dbReference>
<keyword evidence="1" id="KW-0547">Nucleotide-binding</keyword>
<evidence type="ECO:0000259" key="7">
    <source>
        <dbReference type="PROSITE" id="PS50045"/>
    </source>
</evidence>
<dbReference type="PANTHER" id="PTHR32071:SF117">
    <property type="entry name" value="PTS-DEPENDENT DIHYDROXYACETONE KINASE OPERON REGULATORY PROTEIN-RELATED"/>
    <property type="match status" value="1"/>
</dbReference>
<evidence type="ECO:0000256" key="1">
    <source>
        <dbReference type="ARBA" id="ARBA00022741"/>
    </source>
</evidence>
<evidence type="ECO:0000313" key="9">
    <source>
        <dbReference type="Proteomes" id="UP000189475"/>
    </source>
</evidence>
<dbReference type="Pfam" id="PF25601">
    <property type="entry name" value="AAA_lid_14"/>
    <property type="match status" value="1"/>
</dbReference>
<feature type="compositionally biased region" description="Low complexity" evidence="6">
    <location>
        <begin position="446"/>
        <end position="460"/>
    </location>
</feature>
<keyword evidence="2" id="KW-0067">ATP-binding</keyword>
<dbReference type="EMBL" id="FUFT01000005">
    <property type="protein sequence ID" value="SJL84302.1"/>
    <property type="molecule type" value="Genomic_DNA"/>
</dbReference>
<dbReference type="PROSITE" id="PS50045">
    <property type="entry name" value="SIGMA54_INTERACT_4"/>
    <property type="match status" value="1"/>
</dbReference>
<organism evidence="8 9">
    <name type="scientific">Vibrio palustris</name>
    <dbReference type="NCBI Taxonomy" id="1918946"/>
    <lineage>
        <taxon>Bacteria</taxon>
        <taxon>Pseudomonadati</taxon>
        <taxon>Pseudomonadota</taxon>
        <taxon>Gammaproteobacteria</taxon>
        <taxon>Vibrionales</taxon>
        <taxon>Vibrionaceae</taxon>
        <taxon>Vibrio</taxon>
    </lineage>
</organism>
<dbReference type="InterPro" id="IPR009057">
    <property type="entry name" value="Homeodomain-like_sf"/>
</dbReference>
<dbReference type="InterPro" id="IPR027417">
    <property type="entry name" value="P-loop_NTPase"/>
</dbReference>
<dbReference type="GO" id="GO:0005524">
    <property type="term" value="F:ATP binding"/>
    <property type="evidence" value="ECO:0007669"/>
    <property type="project" value="UniProtKB-KW"/>
</dbReference>
<keyword evidence="5" id="KW-0804">Transcription</keyword>
<dbReference type="InterPro" id="IPR025943">
    <property type="entry name" value="Sigma_54_int_dom_ATP-bd_2"/>
</dbReference>
<dbReference type="AlphaFoldDB" id="A0A1R4B5V5"/>
<dbReference type="InterPro" id="IPR002078">
    <property type="entry name" value="Sigma_54_int"/>
</dbReference>
<dbReference type="InterPro" id="IPR002197">
    <property type="entry name" value="HTH_Fis"/>
</dbReference>
<dbReference type="STRING" id="1918946.VPAL9027_02284"/>
<feature type="region of interest" description="Disordered" evidence="6">
    <location>
        <begin position="446"/>
        <end position="470"/>
    </location>
</feature>
<dbReference type="PANTHER" id="PTHR32071">
    <property type="entry name" value="TRANSCRIPTIONAL REGULATORY PROTEIN"/>
    <property type="match status" value="1"/>
</dbReference>
<dbReference type="GO" id="GO:0043565">
    <property type="term" value="F:sequence-specific DNA binding"/>
    <property type="evidence" value="ECO:0007669"/>
    <property type="project" value="InterPro"/>
</dbReference>
<keyword evidence="4" id="KW-0238">DNA-binding</keyword>
<dbReference type="InterPro" id="IPR003593">
    <property type="entry name" value="AAA+_ATPase"/>
</dbReference>
<dbReference type="Gene3D" id="3.40.50.300">
    <property type="entry name" value="P-loop containing nucleotide triphosphate hydrolases"/>
    <property type="match status" value="1"/>
</dbReference>
<dbReference type="RefSeq" id="WP_077314675.1">
    <property type="nucleotide sequence ID" value="NZ_AP024888.1"/>
</dbReference>
<evidence type="ECO:0000256" key="5">
    <source>
        <dbReference type="ARBA" id="ARBA00023163"/>
    </source>
</evidence>
<dbReference type="FunFam" id="3.40.50.300:FF:000006">
    <property type="entry name" value="DNA-binding transcriptional regulator NtrC"/>
    <property type="match status" value="1"/>
</dbReference>
<dbReference type="SUPFAM" id="SSF52540">
    <property type="entry name" value="P-loop containing nucleoside triphosphate hydrolases"/>
    <property type="match status" value="1"/>
</dbReference>
<dbReference type="InterPro" id="IPR058031">
    <property type="entry name" value="AAA_lid_NorR"/>
</dbReference>
<protein>
    <submittedName>
        <fullName evidence="8">Nitrogen assimilation regulatory protein</fullName>
    </submittedName>
</protein>
<name>A0A1R4B5V5_9VIBR</name>
<dbReference type="PRINTS" id="PR01590">
    <property type="entry name" value="HTHFIS"/>
</dbReference>
<gene>
    <name evidence="8" type="primary">ntrC_3</name>
    <name evidence="8" type="ORF">VPAL9027_02284</name>
</gene>
<dbReference type="GO" id="GO:0006355">
    <property type="term" value="P:regulation of DNA-templated transcription"/>
    <property type="evidence" value="ECO:0007669"/>
    <property type="project" value="InterPro"/>
</dbReference>
<evidence type="ECO:0000256" key="6">
    <source>
        <dbReference type="SAM" id="MobiDB-lite"/>
    </source>
</evidence>
<dbReference type="OrthoDB" id="9804019at2"/>
<dbReference type="CDD" id="cd00009">
    <property type="entry name" value="AAA"/>
    <property type="match status" value="1"/>
</dbReference>
<reference evidence="8 9" key="1">
    <citation type="submission" date="2017-02" db="EMBL/GenBank/DDBJ databases">
        <authorList>
            <person name="Peterson S.W."/>
        </authorList>
    </citation>
    <scope>NUCLEOTIDE SEQUENCE [LARGE SCALE GENOMIC DNA]</scope>
    <source>
        <strain evidence="8 9">CECT 9027</strain>
    </source>
</reference>
<feature type="domain" description="Sigma-54 factor interaction" evidence="7">
    <location>
        <begin position="193"/>
        <end position="422"/>
    </location>
</feature>